<evidence type="ECO:0000256" key="15">
    <source>
        <dbReference type="ARBA" id="ARBA00023319"/>
    </source>
</evidence>
<dbReference type="GO" id="GO:0014704">
    <property type="term" value="C:intercalated disc"/>
    <property type="evidence" value="ECO:0007669"/>
    <property type="project" value="TreeGrafter"/>
</dbReference>
<evidence type="ECO:0000259" key="20">
    <source>
        <dbReference type="PROSITE" id="PS50835"/>
    </source>
</evidence>
<evidence type="ECO:0000256" key="12">
    <source>
        <dbReference type="ARBA" id="ARBA00023157"/>
    </source>
</evidence>
<dbReference type="AlphaFoldDB" id="A0A7K8ZEX5"/>
<dbReference type="Gene3D" id="2.60.40.10">
    <property type="entry name" value="Immunoglobulins"/>
    <property type="match status" value="2"/>
</dbReference>
<keyword evidence="12" id="KW-1015">Disulfide bond</keyword>
<feature type="compositionally biased region" description="Basic and acidic residues" evidence="17">
    <location>
        <begin position="324"/>
        <end position="334"/>
    </location>
</feature>
<dbReference type="GO" id="GO:0016323">
    <property type="term" value="C:basolateral plasma membrane"/>
    <property type="evidence" value="ECO:0007669"/>
    <property type="project" value="UniProtKB-SubCell"/>
</dbReference>
<dbReference type="PANTHER" id="PTHR44468">
    <property type="entry name" value="COXSACKIEVIRUS AND ADENOVIRUS RECEPTOR-RELATED"/>
    <property type="match status" value="1"/>
</dbReference>
<feature type="region of interest" description="Disordered" evidence="17">
    <location>
        <begin position="299"/>
        <end position="334"/>
    </location>
</feature>
<feature type="non-terminal residue" evidence="21">
    <location>
        <position position="1"/>
    </location>
</feature>
<reference evidence="21 22" key="1">
    <citation type="submission" date="2019-09" db="EMBL/GenBank/DDBJ databases">
        <title>Bird 10,000 Genomes (B10K) Project - Family phase.</title>
        <authorList>
            <person name="Zhang G."/>
        </authorList>
    </citation>
    <scope>NUCLEOTIDE SEQUENCE [LARGE SCALE GENOMIC DNA]</scope>
    <source>
        <strain evidence="21">B10K-DU-001-02</strain>
        <tissue evidence="21">Muscle</tissue>
    </source>
</reference>
<evidence type="ECO:0000256" key="16">
    <source>
        <dbReference type="ARBA" id="ARBA00023768"/>
    </source>
</evidence>
<evidence type="ECO:0000256" key="9">
    <source>
        <dbReference type="ARBA" id="ARBA00022949"/>
    </source>
</evidence>
<keyword evidence="10 18" id="KW-1133">Transmembrane helix</keyword>
<keyword evidence="4" id="KW-1003">Cell membrane</keyword>
<evidence type="ECO:0000256" key="10">
    <source>
        <dbReference type="ARBA" id="ARBA00022989"/>
    </source>
</evidence>
<evidence type="ECO:0000256" key="14">
    <source>
        <dbReference type="ARBA" id="ARBA00023180"/>
    </source>
</evidence>
<dbReference type="InterPro" id="IPR003599">
    <property type="entry name" value="Ig_sub"/>
</dbReference>
<comment type="caution">
    <text evidence="21">The sequence shown here is derived from an EMBL/GenBank/DDBJ whole genome shotgun (WGS) entry which is preliminary data.</text>
</comment>
<comment type="subcellular location">
    <subcellularLocation>
        <location evidence="16">Basolateral cell membrane</location>
        <topology evidence="16">Single-pass type I membrane protein</topology>
    </subcellularLocation>
    <subcellularLocation>
        <location evidence="2">Cell junction</location>
        <location evidence="2">Adherens junction</location>
    </subcellularLocation>
    <subcellularLocation>
        <location evidence="1">Cell junction</location>
        <location evidence="1">Tight junction</location>
    </subcellularLocation>
</comment>
<dbReference type="SUPFAM" id="SSF48726">
    <property type="entry name" value="Immunoglobulin"/>
    <property type="match status" value="2"/>
</dbReference>
<sequence length="334" mass="36944">MELPLLLLSLCLGLLCSTGPTKSLTITSLDHSMFEKAQGENVTLPCTFQLSEEDKGPLDIEWVLVPTDKNKKEDLIIMYVADRIYDHYYGAVTGRMRFTNSDPSSGDASLNILNLKATDTGTYKCKVKKTPGVQSKKIQLIVLVKPARTECSIEGSQETGKDVILKCASQEGSPLLFYDWWRASGTLRLPTASIVNRNTGELLLKNVSQEYSDIYHCVASNRVGMDECFVELRITPPANTAGIIAGAIIGTLLCLSVLIFLIYYWRKKHREKKYEKEVHHDIIEDVLPPKSCSSTACSYIGSSHSSGGSSKKEGYTKTPGSQVPREDFKHAPGR</sequence>
<dbReference type="Proteomes" id="UP000591535">
    <property type="component" value="Unassembled WGS sequence"/>
</dbReference>
<dbReference type="Pfam" id="PF13927">
    <property type="entry name" value="Ig_3"/>
    <property type="match status" value="1"/>
</dbReference>
<accession>A0A7K8ZEX5</accession>
<keyword evidence="8" id="KW-0130">Cell adhesion</keyword>
<keyword evidence="5 18" id="KW-0812">Transmembrane</keyword>
<dbReference type="PROSITE" id="PS50835">
    <property type="entry name" value="IG_LIKE"/>
    <property type="match status" value="2"/>
</dbReference>
<feature type="non-terminal residue" evidence="21">
    <location>
        <position position="334"/>
    </location>
</feature>
<proteinExistence type="predicted"/>
<dbReference type="EMBL" id="VWZG01000878">
    <property type="protein sequence ID" value="NXG13915.1"/>
    <property type="molecule type" value="Genomic_DNA"/>
</dbReference>
<evidence type="ECO:0000256" key="13">
    <source>
        <dbReference type="ARBA" id="ARBA00023170"/>
    </source>
</evidence>
<gene>
    <name evidence="21" type="primary">Cxadr_0</name>
    <name evidence="21" type="ORF">GRAVAR_R15259</name>
</gene>
<keyword evidence="14" id="KW-0325">Glycoprotein</keyword>
<keyword evidence="3" id="KW-0796">Tight junction</keyword>
<keyword evidence="11 18" id="KW-0472">Membrane</keyword>
<evidence type="ECO:0000256" key="2">
    <source>
        <dbReference type="ARBA" id="ARBA00004536"/>
    </source>
</evidence>
<dbReference type="InterPro" id="IPR013783">
    <property type="entry name" value="Ig-like_fold"/>
</dbReference>
<dbReference type="PANTHER" id="PTHR44468:SF3">
    <property type="entry name" value="COXSACKIEVIRUS AND ADENOVIRUS RECEPTOR"/>
    <property type="match status" value="1"/>
</dbReference>
<evidence type="ECO:0000256" key="11">
    <source>
        <dbReference type="ARBA" id="ARBA00023136"/>
    </source>
</evidence>
<dbReference type="SMART" id="SM00408">
    <property type="entry name" value="IGc2"/>
    <property type="match status" value="2"/>
</dbReference>
<dbReference type="GO" id="GO:0050839">
    <property type="term" value="F:cell adhesion molecule binding"/>
    <property type="evidence" value="ECO:0007669"/>
    <property type="project" value="TreeGrafter"/>
</dbReference>
<evidence type="ECO:0000256" key="3">
    <source>
        <dbReference type="ARBA" id="ARBA00022427"/>
    </source>
</evidence>
<evidence type="ECO:0000256" key="5">
    <source>
        <dbReference type="ARBA" id="ARBA00022692"/>
    </source>
</evidence>
<evidence type="ECO:0000256" key="8">
    <source>
        <dbReference type="ARBA" id="ARBA00022889"/>
    </source>
</evidence>
<evidence type="ECO:0000313" key="21">
    <source>
        <dbReference type="EMBL" id="NXG13915.1"/>
    </source>
</evidence>
<evidence type="ECO:0000256" key="6">
    <source>
        <dbReference type="ARBA" id="ARBA00022729"/>
    </source>
</evidence>
<feature type="transmembrane region" description="Helical" evidence="18">
    <location>
        <begin position="243"/>
        <end position="265"/>
    </location>
</feature>
<feature type="domain" description="Ig-like" evidence="20">
    <location>
        <begin position="20"/>
        <end position="139"/>
    </location>
</feature>
<protein>
    <submittedName>
        <fullName evidence="21">CXAR protein</fullName>
    </submittedName>
</protein>
<dbReference type="FunFam" id="2.60.40.10:FF:000095">
    <property type="entry name" value="immunoglobulin superfamily member 11 isoform X1"/>
    <property type="match status" value="1"/>
</dbReference>
<keyword evidence="6 19" id="KW-0732">Signal</keyword>
<keyword evidence="15" id="KW-0393">Immunoglobulin domain</keyword>
<dbReference type="GO" id="GO:0005912">
    <property type="term" value="C:adherens junction"/>
    <property type="evidence" value="ECO:0007669"/>
    <property type="project" value="UniProtKB-SubCell"/>
</dbReference>
<dbReference type="InterPro" id="IPR003598">
    <property type="entry name" value="Ig_sub2"/>
</dbReference>
<keyword evidence="22" id="KW-1185">Reference proteome</keyword>
<evidence type="ECO:0000256" key="7">
    <source>
        <dbReference type="ARBA" id="ARBA00022737"/>
    </source>
</evidence>
<dbReference type="GO" id="GO:0005923">
    <property type="term" value="C:bicellular tight junction"/>
    <property type="evidence" value="ECO:0007669"/>
    <property type="project" value="UniProtKB-SubCell"/>
</dbReference>
<evidence type="ECO:0000256" key="4">
    <source>
        <dbReference type="ARBA" id="ARBA00022475"/>
    </source>
</evidence>
<keyword evidence="9" id="KW-0965">Cell junction</keyword>
<dbReference type="Pfam" id="PF07686">
    <property type="entry name" value="V-set"/>
    <property type="match status" value="1"/>
</dbReference>
<dbReference type="InterPro" id="IPR036179">
    <property type="entry name" value="Ig-like_dom_sf"/>
</dbReference>
<dbReference type="InterPro" id="IPR007110">
    <property type="entry name" value="Ig-like_dom"/>
</dbReference>
<evidence type="ECO:0000256" key="19">
    <source>
        <dbReference type="SAM" id="SignalP"/>
    </source>
</evidence>
<dbReference type="SMART" id="SM00409">
    <property type="entry name" value="IG"/>
    <property type="match status" value="2"/>
</dbReference>
<dbReference type="InterPro" id="IPR013106">
    <property type="entry name" value="Ig_V-set"/>
</dbReference>
<dbReference type="InterPro" id="IPR052307">
    <property type="entry name" value="EJ_Adhesion_Regulator"/>
</dbReference>
<evidence type="ECO:0000256" key="17">
    <source>
        <dbReference type="SAM" id="MobiDB-lite"/>
    </source>
</evidence>
<dbReference type="GO" id="GO:0034109">
    <property type="term" value="P:homotypic cell-cell adhesion"/>
    <property type="evidence" value="ECO:0007669"/>
    <property type="project" value="TreeGrafter"/>
</dbReference>
<evidence type="ECO:0000313" key="22">
    <source>
        <dbReference type="Proteomes" id="UP000591535"/>
    </source>
</evidence>
<keyword evidence="7" id="KW-0677">Repeat</keyword>
<evidence type="ECO:0000256" key="1">
    <source>
        <dbReference type="ARBA" id="ARBA00004435"/>
    </source>
</evidence>
<feature type="chain" id="PRO_5029771018" evidence="19">
    <location>
        <begin position="24"/>
        <end position="334"/>
    </location>
</feature>
<dbReference type="SMART" id="SM00406">
    <property type="entry name" value="IGv"/>
    <property type="match status" value="1"/>
</dbReference>
<organism evidence="21 22">
    <name type="scientific">Grallaria varia</name>
    <name type="common">variegated antpitta</name>
    <dbReference type="NCBI Taxonomy" id="117165"/>
    <lineage>
        <taxon>Eukaryota</taxon>
        <taxon>Metazoa</taxon>
        <taxon>Chordata</taxon>
        <taxon>Craniata</taxon>
        <taxon>Vertebrata</taxon>
        <taxon>Euteleostomi</taxon>
        <taxon>Archelosauria</taxon>
        <taxon>Archosauria</taxon>
        <taxon>Dinosauria</taxon>
        <taxon>Saurischia</taxon>
        <taxon>Theropoda</taxon>
        <taxon>Coelurosauria</taxon>
        <taxon>Aves</taxon>
        <taxon>Neognathae</taxon>
        <taxon>Neoaves</taxon>
        <taxon>Telluraves</taxon>
        <taxon>Australaves</taxon>
        <taxon>Passeriformes</taxon>
        <taxon>Formicariidae</taxon>
        <taxon>Grallaria</taxon>
    </lineage>
</organism>
<name>A0A7K8ZEX5_9PASS</name>
<keyword evidence="13" id="KW-0675">Receptor</keyword>
<feature type="domain" description="Ig-like" evidence="20">
    <location>
        <begin position="146"/>
        <end position="235"/>
    </location>
</feature>
<feature type="signal peptide" evidence="19">
    <location>
        <begin position="1"/>
        <end position="23"/>
    </location>
</feature>
<evidence type="ECO:0000256" key="18">
    <source>
        <dbReference type="SAM" id="Phobius"/>
    </source>
</evidence>